<sequence length="160" mass="19321">MRKTSFEYHIHGYRYAPESFHIYKGLPGQEKTELPLSDEQRYQMGYLYLTQGIKSAVDYVKHIERERERKCRLYMTYGFMLKENPRSYVYCADLRCRENDPPAVRLQTLRAFREHLAQSEGRIEQSVECELDGRYRPIHMRKNYVTADFDRPIVVWLNIR</sequence>
<dbReference type="RefSeq" id="WP_071698922.1">
    <property type="nucleotide sequence ID" value="NZ_AP023321.1"/>
</dbReference>
<accession>A0A7I8D4Y6</accession>
<dbReference type="Proteomes" id="UP000593890">
    <property type="component" value="Chromosome"/>
</dbReference>
<dbReference type="KEGG" id="sman:C12CBH8_03430"/>
<dbReference type="EMBL" id="AP023321">
    <property type="protein sequence ID" value="BCI59704.1"/>
    <property type="molecule type" value="Genomic_DNA"/>
</dbReference>
<dbReference type="GeneID" id="93300254"/>
<protein>
    <submittedName>
        <fullName evidence="1">Uncharacterized protein</fullName>
    </submittedName>
</protein>
<evidence type="ECO:0000313" key="2">
    <source>
        <dbReference type="Proteomes" id="UP000593890"/>
    </source>
</evidence>
<gene>
    <name evidence="1" type="ORF">C12CBH8_03430</name>
</gene>
<reference evidence="2" key="1">
    <citation type="submission" date="2020-07" db="EMBL/GenBank/DDBJ databases">
        <title>Complete genome sequencing of Clostridia bacterium strain 12CBH8.</title>
        <authorList>
            <person name="Sakamoto M."/>
            <person name="Murakami T."/>
            <person name="Mori H."/>
        </authorList>
    </citation>
    <scope>NUCLEOTIDE SEQUENCE [LARGE SCALE GENOMIC DNA]</scope>
    <source>
        <strain evidence="2">12CBH8</strain>
    </source>
</reference>
<keyword evidence="2" id="KW-1185">Reference proteome</keyword>
<evidence type="ECO:0000313" key="1">
    <source>
        <dbReference type="EMBL" id="BCI59704.1"/>
    </source>
</evidence>
<organism evidence="1 2">
    <name type="scientific">Solibaculum mannosilyticum</name>
    <dbReference type="NCBI Taxonomy" id="2780922"/>
    <lineage>
        <taxon>Bacteria</taxon>
        <taxon>Bacillati</taxon>
        <taxon>Bacillota</taxon>
        <taxon>Clostridia</taxon>
        <taxon>Eubacteriales</taxon>
        <taxon>Oscillospiraceae</taxon>
        <taxon>Solibaculum</taxon>
    </lineage>
</organism>
<dbReference type="AlphaFoldDB" id="A0A7I8D4Y6"/>
<proteinExistence type="predicted"/>
<name>A0A7I8D4Y6_9FIRM</name>